<dbReference type="PROSITE" id="PS51736">
    <property type="entry name" value="RECOMBINASES_3"/>
    <property type="match status" value="1"/>
</dbReference>
<keyword evidence="2" id="KW-0233">DNA recombination</keyword>
<evidence type="ECO:0000313" key="6">
    <source>
        <dbReference type="Proteomes" id="UP000830115"/>
    </source>
</evidence>
<keyword evidence="3" id="KW-0812">Transmembrane</keyword>
<name>A0ABY4MJM2_9ACTN</name>
<dbReference type="InterPro" id="IPR050639">
    <property type="entry name" value="SSR_resolvase"/>
</dbReference>
<dbReference type="Gene3D" id="3.40.50.1390">
    <property type="entry name" value="Resolvase, N-terminal catalytic domain"/>
    <property type="match status" value="1"/>
</dbReference>
<evidence type="ECO:0000256" key="3">
    <source>
        <dbReference type="SAM" id="Phobius"/>
    </source>
</evidence>
<feature type="transmembrane region" description="Helical" evidence="3">
    <location>
        <begin position="20"/>
        <end position="39"/>
    </location>
</feature>
<protein>
    <submittedName>
        <fullName evidence="5">Recombinase family protein</fullName>
    </submittedName>
</protein>
<dbReference type="SMART" id="SM00857">
    <property type="entry name" value="Resolvase"/>
    <property type="match status" value="1"/>
</dbReference>
<proteinExistence type="predicted"/>
<dbReference type="InterPro" id="IPR036162">
    <property type="entry name" value="Resolvase-like_N_sf"/>
</dbReference>
<keyword evidence="1" id="KW-0238">DNA-binding</keyword>
<keyword evidence="3" id="KW-0472">Membrane</keyword>
<sequence length="123" mass="13288">MRQVHIDRGRSGYKHVTRKGFDAAKAALAAGVVGTLIVWKLDRLSRKGMGEIGLLLDQLDKAGGRLISVVDGLDSSKPNARLIMATLSELARAESKTLGERVGHAKQYLRGQGRWIGGQPRTG</sequence>
<organism evidence="5 6">
    <name type="scientific">Streptomyces halobius</name>
    <dbReference type="NCBI Taxonomy" id="2879846"/>
    <lineage>
        <taxon>Bacteria</taxon>
        <taxon>Bacillati</taxon>
        <taxon>Actinomycetota</taxon>
        <taxon>Actinomycetes</taxon>
        <taxon>Kitasatosporales</taxon>
        <taxon>Streptomycetaceae</taxon>
        <taxon>Streptomyces</taxon>
    </lineage>
</organism>
<reference evidence="5" key="1">
    <citation type="submission" date="2021-10" db="EMBL/GenBank/DDBJ databases">
        <title>Streptomyces nigrumlapis sp.nov.,an antimicrobial producing actinobacterium isolated from Black Gobi rocks.</title>
        <authorList>
            <person name="Wen Y."/>
            <person name="Zhang W."/>
            <person name="Liu X.G."/>
        </authorList>
    </citation>
    <scope>NUCLEOTIDE SEQUENCE</scope>
    <source>
        <strain evidence="5">ST13-2-2</strain>
    </source>
</reference>
<feature type="domain" description="Resolvase/invertase-type recombinase catalytic" evidence="4">
    <location>
        <begin position="1"/>
        <end position="113"/>
    </location>
</feature>
<dbReference type="SUPFAM" id="SSF53041">
    <property type="entry name" value="Resolvase-like"/>
    <property type="match status" value="1"/>
</dbReference>
<evidence type="ECO:0000256" key="2">
    <source>
        <dbReference type="ARBA" id="ARBA00023172"/>
    </source>
</evidence>
<gene>
    <name evidence="5" type="ORF">K9S39_23040</name>
</gene>
<dbReference type="EMBL" id="CP086322">
    <property type="protein sequence ID" value="UQA97887.1"/>
    <property type="molecule type" value="Genomic_DNA"/>
</dbReference>
<accession>A0ABY4MJM2</accession>
<dbReference type="PANTHER" id="PTHR30461:SF2">
    <property type="entry name" value="SERINE RECOMBINASE PINE-RELATED"/>
    <property type="match status" value="1"/>
</dbReference>
<dbReference type="InterPro" id="IPR006119">
    <property type="entry name" value="Resolv_N"/>
</dbReference>
<dbReference type="Pfam" id="PF00239">
    <property type="entry name" value="Resolvase"/>
    <property type="match status" value="1"/>
</dbReference>
<dbReference type="CDD" id="cd00338">
    <property type="entry name" value="Ser_Recombinase"/>
    <property type="match status" value="1"/>
</dbReference>
<dbReference type="PANTHER" id="PTHR30461">
    <property type="entry name" value="DNA-INVERTASE FROM LAMBDOID PROPHAGE"/>
    <property type="match status" value="1"/>
</dbReference>
<keyword evidence="3" id="KW-1133">Transmembrane helix</keyword>
<evidence type="ECO:0000259" key="4">
    <source>
        <dbReference type="PROSITE" id="PS51736"/>
    </source>
</evidence>
<keyword evidence="6" id="KW-1185">Reference proteome</keyword>
<dbReference type="Proteomes" id="UP000830115">
    <property type="component" value="Chromosome"/>
</dbReference>
<evidence type="ECO:0000256" key="1">
    <source>
        <dbReference type="ARBA" id="ARBA00023125"/>
    </source>
</evidence>
<evidence type="ECO:0000313" key="5">
    <source>
        <dbReference type="EMBL" id="UQA97887.1"/>
    </source>
</evidence>